<dbReference type="Proteomes" id="UP000565711">
    <property type="component" value="Unassembled WGS sequence"/>
</dbReference>
<protein>
    <submittedName>
        <fullName evidence="2">Heparin-binding hemagglutinin</fullName>
    </submittedName>
</protein>
<gene>
    <name evidence="2" type="ORF">HGA08_28145</name>
</gene>
<name>A0A846Y888_9NOCA</name>
<evidence type="ECO:0000256" key="1">
    <source>
        <dbReference type="SAM" id="MobiDB-lite"/>
    </source>
</evidence>
<dbReference type="RefSeq" id="WP_067876848.1">
    <property type="nucleotide sequence ID" value="NZ_JAAXOP010000024.1"/>
</dbReference>
<reference evidence="2 3" key="1">
    <citation type="submission" date="2020-04" db="EMBL/GenBank/DDBJ databases">
        <title>MicrobeNet Type strains.</title>
        <authorList>
            <person name="Nicholson A.C."/>
        </authorList>
    </citation>
    <scope>NUCLEOTIDE SEQUENCE [LARGE SCALE GENOMIC DNA]</scope>
    <source>
        <strain evidence="2 3">JCM 12354</strain>
    </source>
</reference>
<accession>A0A846Y888</accession>
<proteinExistence type="predicted"/>
<feature type="compositionally biased region" description="Low complexity" evidence="1">
    <location>
        <begin position="213"/>
        <end position="241"/>
    </location>
</feature>
<keyword evidence="3" id="KW-1185">Reference proteome</keyword>
<feature type="compositionally biased region" description="Low complexity" evidence="1">
    <location>
        <begin position="249"/>
        <end position="261"/>
    </location>
</feature>
<feature type="region of interest" description="Disordered" evidence="1">
    <location>
        <begin position="213"/>
        <end position="261"/>
    </location>
</feature>
<organism evidence="2 3">
    <name type="scientific">Nocardia vermiculata</name>
    <dbReference type="NCBI Taxonomy" id="257274"/>
    <lineage>
        <taxon>Bacteria</taxon>
        <taxon>Bacillati</taxon>
        <taxon>Actinomycetota</taxon>
        <taxon>Actinomycetes</taxon>
        <taxon>Mycobacteriales</taxon>
        <taxon>Nocardiaceae</taxon>
        <taxon>Nocardia</taxon>
    </lineage>
</organism>
<comment type="caution">
    <text evidence="2">The sequence shown here is derived from an EMBL/GenBank/DDBJ whole genome shotgun (WGS) entry which is preliminary data.</text>
</comment>
<evidence type="ECO:0000313" key="2">
    <source>
        <dbReference type="EMBL" id="NKY54070.1"/>
    </source>
</evidence>
<dbReference type="EMBL" id="JAAXOP010000024">
    <property type="protein sequence ID" value="NKY54070.1"/>
    <property type="molecule type" value="Genomic_DNA"/>
</dbReference>
<sequence>MTQANIIVTKPIYATVGAGDALYEAVNGIVDRVRDRTNVDVNSRVEEARERLSNIPADVQDQIDALRGRLSGLPSDLPDDLAELRDRFTPDEFRRTVDQYYRQLLDLYSDLAVRGEETVDRLRTNPGFDERFDKVEDIYSDVVTRAEDVLNRVSDQARGLLGREDEGAVDIESVVGSGLADESARTAGPVGPVPDAVAEPAAVVDAEVIAVNAEDAERPAPSAAQAPAEPAAKAESAPAKKAPAKKAPAKSAAKKTTPAKK</sequence>
<dbReference type="AlphaFoldDB" id="A0A846Y888"/>
<evidence type="ECO:0000313" key="3">
    <source>
        <dbReference type="Proteomes" id="UP000565711"/>
    </source>
</evidence>